<keyword evidence="6" id="KW-0175">Coiled coil</keyword>
<dbReference type="OrthoDB" id="9804152at2"/>
<evidence type="ECO:0000256" key="1">
    <source>
        <dbReference type="ARBA" id="ARBA00004167"/>
    </source>
</evidence>
<evidence type="ECO:0000256" key="6">
    <source>
        <dbReference type="SAM" id="Coils"/>
    </source>
</evidence>
<dbReference type="EMBL" id="OKRB01000057">
    <property type="protein sequence ID" value="SPE18302.1"/>
    <property type="molecule type" value="Genomic_DNA"/>
</dbReference>
<dbReference type="InterPro" id="IPR023353">
    <property type="entry name" value="LemA-like_dom_sf"/>
</dbReference>
<gene>
    <name evidence="7" type="ORF">SBA5_150036</name>
</gene>
<protein>
    <submittedName>
        <fullName evidence="7">LemA family protein</fullName>
    </submittedName>
</protein>
<dbReference type="PANTHER" id="PTHR34478:SF2">
    <property type="entry name" value="MEMBRANE PROTEIN"/>
    <property type="match status" value="1"/>
</dbReference>
<sequence length="192" mass="21251">MSKALGITLGVVAVLLLAVFMVFESYVHARNQMVAEDQAVKSAWSEVDVQMERRADLIPNLVETVKGFTKEESTVFGDIANARAGMLNAQGPQGKIAAYNQMDGAIGRLLLLTENYPQLRSSDQFMRLQDELAGSENRVAVARKRYNDALQEYNTFVLQFPNNIWAGIAGYHQNSAYFEASPAAQQVPKVSF</sequence>
<evidence type="ECO:0000256" key="3">
    <source>
        <dbReference type="ARBA" id="ARBA00022692"/>
    </source>
</evidence>
<dbReference type="Gene3D" id="1.20.1440.20">
    <property type="entry name" value="LemA-like domain"/>
    <property type="match status" value="1"/>
</dbReference>
<dbReference type="Proteomes" id="UP000239735">
    <property type="component" value="Unassembled WGS sequence"/>
</dbReference>
<feature type="coiled-coil region" evidence="6">
    <location>
        <begin position="125"/>
        <end position="152"/>
    </location>
</feature>
<dbReference type="GO" id="GO:0016020">
    <property type="term" value="C:membrane"/>
    <property type="evidence" value="ECO:0007669"/>
    <property type="project" value="UniProtKB-SubCell"/>
</dbReference>
<organism evidence="7 8">
    <name type="scientific">Candidatus Sulfuritelmatomonas gaucii</name>
    <dbReference type="NCBI Taxonomy" id="2043161"/>
    <lineage>
        <taxon>Bacteria</taxon>
        <taxon>Pseudomonadati</taxon>
        <taxon>Acidobacteriota</taxon>
        <taxon>Terriglobia</taxon>
        <taxon>Terriglobales</taxon>
        <taxon>Acidobacteriaceae</taxon>
        <taxon>Candidatus Sulfuritelmatomonas</taxon>
    </lineage>
</organism>
<dbReference type="AlphaFoldDB" id="A0A2N9L4T1"/>
<dbReference type="PANTHER" id="PTHR34478">
    <property type="entry name" value="PROTEIN LEMA"/>
    <property type="match status" value="1"/>
</dbReference>
<evidence type="ECO:0000313" key="8">
    <source>
        <dbReference type="Proteomes" id="UP000239735"/>
    </source>
</evidence>
<dbReference type="Pfam" id="PF04011">
    <property type="entry name" value="LemA"/>
    <property type="match status" value="1"/>
</dbReference>
<name>A0A2N9L4T1_9BACT</name>
<dbReference type="InterPro" id="IPR007156">
    <property type="entry name" value="MamQ_LemA"/>
</dbReference>
<evidence type="ECO:0000256" key="5">
    <source>
        <dbReference type="ARBA" id="ARBA00023136"/>
    </source>
</evidence>
<evidence type="ECO:0000313" key="7">
    <source>
        <dbReference type="EMBL" id="SPE18302.1"/>
    </source>
</evidence>
<comment type="subcellular location">
    <subcellularLocation>
        <location evidence="1">Membrane</location>
        <topology evidence="1">Single-pass membrane protein</topology>
    </subcellularLocation>
</comment>
<accession>A0A2N9L4T1</accession>
<reference evidence="8" key="1">
    <citation type="submission" date="2018-02" db="EMBL/GenBank/DDBJ databases">
        <authorList>
            <person name="Hausmann B."/>
        </authorList>
    </citation>
    <scope>NUCLEOTIDE SEQUENCE [LARGE SCALE GENOMIC DNA]</scope>
    <source>
        <strain evidence="8">Peat soil MAG SbA5</strain>
    </source>
</reference>
<keyword evidence="4" id="KW-1133">Transmembrane helix</keyword>
<comment type="similarity">
    <text evidence="2">Belongs to the LemA family.</text>
</comment>
<evidence type="ECO:0000256" key="4">
    <source>
        <dbReference type="ARBA" id="ARBA00022989"/>
    </source>
</evidence>
<evidence type="ECO:0000256" key="2">
    <source>
        <dbReference type="ARBA" id="ARBA00008854"/>
    </source>
</evidence>
<keyword evidence="3" id="KW-0812">Transmembrane</keyword>
<proteinExistence type="inferred from homology"/>
<keyword evidence="5" id="KW-0472">Membrane</keyword>
<dbReference type="SUPFAM" id="SSF140478">
    <property type="entry name" value="LemA-like"/>
    <property type="match status" value="1"/>
</dbReference>